<reference evidence="1 2" key="1">
    <citation type="submission" date="2019-09" db="EMBL/GenBank/DDBJ databases">
        <title>Genome sequencing of Lactobacillus acetotolerans.</title>
        <authorList>
            <person name="Kim K."/>
        </authorList>
    </citation>
    <scope>NUCLEOTIDE SEQUENCE [LARGE SCALE GENOMIC DNA]</scope>
    <source>
        <strain evidence="1 2">LA749</strain>
    </source>
</reference>
<dbReference type="AlphaFoldDB" id="A0A5P5ZJE7"/>
<evidence type="ECO:0000313" key="2">
    <source>
        <dbReference type="Proteomes" id="UP000325393"/>
    </source>
</evidence>
<dbReference type="EMBL" id="CP044496">
    <property type="protein sequence ID" value="QFG50751.1"/>
    <property type="molecule type" value="Genomic_DNA"/>
</dbReference>
<dbReference type="RefSeq" id="WP_056970707.1">
    <property type="nucleotide sequence ID" value="NZ_CP044496.1"/>
</dbReference>
<accession>A0A5P5ZJE7</accession>
<name>A0A5P5ZJE7_9LACO</name>
<gene>
    <name evidence="1" type="ORF">LA749_01340</name>
</gene>
<dbReference type="GeneID" id="78211618"/>
<protein>
    <submittedName>
        <fullName evidence="1">Uncharacterized protein</fullName>
    </submittedName>
</protein>
<organism evidence="1 2">
    <name type="scientific">Lactobacillus acetotolerans</name>
    <dbReference type="NCBI Taxonomy" id="1600"/>
    <lineage>
        <taxon>Bacteria</taxon>
        <taxon>Bacillati</taxon>
        <taxon>Bacillota</taxon>
        <taxon>Bacilli</taxon>
        <taxon>Lactobacillales</taxon>
        <taxon>Lactobacillaceae</taxon>
        <taxon>Lactobacillus</taxon>
    </lineage>
</organism>
<proteinExistence type="predicted"/>
<evidence type="ECO:0000313" key="1">
    <source>
        <dbReference type="EMBL" id="QFG50751.1"/>
    </source>
</evidence>
<sequence>MNADYRTSCFHRYKAVISFSQNGINDYVEGIFSFAIHNLCSGGIWTSRVKNGQQIAHYLNADFLSDKADKVKVLSANTPSKYADLMKHTLIDYLIKKYDKDSLSGFEFAYLKLDSFIKKSQPKQTSLFN</sequence>
<dbReference type="Proteomes" id="UP000325393">
    <property type="component" value="Chromosome"/>
</dbReference>